<dbReference type="InterPro" id="IPR019775">
    <property type="entry name" value="WD40_repeat_CS"/>
</dbReference>
<dbReference type="SUPFAM" id="SSF50978">
    <property type="entry name" value="WD40 repeat-like"/>
    <property type="match status" value="1"/>
</dbReference>
<dbReference type="OrthoDB" id="538223at2759"/>
<feature type="repeat" description="WD" evidence="3">
    <location>
        <begin position="820"/>
        <end position="860"/>
    </location>
</feature>
<dbReference type="InterPro" id="IPR001680">
    <property type="entry name" value="WD40_rpt"/>
</dbReference>
<feature type="repeat" description="WD" evidence="3">
    <location>
        <begin position="873"/>
        <end position="901"/>
    </location>
</feature>
<dbReference type="PANTHER" id="PTHR19879:SF9">
    <property type="entry name" value="TRANSCRIPTION INITIATION FACTOR TFIID SUBUNIT 5"/>
    <property type="match status" value="1"/>
</dbReference>
<dbReference type="Proteomes" id="UP000799118">
    <property type="component" value="Unassembled WGS sequence"/>
</dbReference>
<dbReference type="PROSITE" id="PS00678">
    <property type="entry name" value="WD_REPEATS_1"/>
    <property type="match status" value="4"/>
</dbReference>
<dbReference type="InterPro" id="IPR015943">
    <property type="entry name" value="WD40/YVTN_repeat-like_dom_sf"/>
</dbReference>
<keyword evidence="1 3" id="KW-0853">WD repeat</keyword>
<proteinExistence type="predicted"/>
<organism evidence="5 6">
    <name type="scientific">Gymnopus androsaceus JB14</name>
    <dbReference type="NCBI Taxonomy" id="1447944"/>
    <lineage>
        <taxon>Eukaryota</taxon>
        <taxon>Fungi</taxon>
        <taxon>Dikarya</taxon>
        <taxon>Basidiomycota</taxon>
        <taxon>Agaricomycotina</taxon>
        <taxon>Agaricomycetes</taxon>
        <taxon>Agaricomycetidae</taxon>
        <taxon>Agaricales</taxon>
        <taxon>Marasmiineae</taxon>
        <taxon>Omphalotaceae</taxon>
        <taxon>Gymnopus</taxon>
    </lineage>
</organism>
<evidence type="ECO:0000256" key="1">
    <source>
        <dbReference type="ARBA" id="ARBA00022574"/>
    </source>
</evidence>
<dbReference type="Pfam" id="PF00400">
    <property type="entry name" value="WD40"/>
    <property type="match status" value="6"/>
</dbReference>
<evidence type="ECO:0000313" key="6">
    <source>
        <dbReference type="Proteomes" id="UP000799118"/>
    </source>
</evidence>
<evidence type="ECO:0000259" key="4">
    <source>
        <dbReference type="Pfam" id="PF09994"/>
    </source>
</evidence>
<dbReference type="PROSITE" id="PS50294">
    <property type="entry name" value="WD_REPEATS_REGION"/>
    <property type="match status" value="5"/>
</dbReference>
<reference evidence="5" key="1">
    <citation type="journal article" date="2019" name="Environ. Microbiol.">
        <title>Fungal ecological strategies reflected in gene transcription - a case study of two litter decomposers.</title>
        <authorList>
            <person name="Barbi F."/>
            <person name="Kohler A."/>
            <person name="Barry K."/>
            <person name="Baskaran P."/>
            <person name="Daum C."/>
            <person name="Fauchery L."/>
            <person name="Ihrmark K."/>
            <person name="Kuo A."/>
            <person name="LaButti K."/>
            <person name="Lipzen A."/>
            <person name="Morin E."/>
            <person name="Grigoriev I.V."/>
            <person name="Henrissat B."/>
            <person name="Lindahl B."/>
            <person name="Martin F."/>
        </authorList>
    </citation>
    <scope>NUCLEOTIDE SEQUENCE</scope>
    <source>
        <strain evidence="5">JB14</strain>
    </source>
</reference>
<feature type="repeat" description="WD" evidence="3">
    <location>
        <begin position="736"/>
        <end position="777"/>
    </location>
</feature>
<dbReference type="Pfam" id="PF09994">
    <property type="entry name" value="T6SS_Tle1-like_cat"/>
    <property type="match status" value="1"/>
</dbReference>
<dbReference type="CDD" id="cd00200">
    <property type="entry name" value="WD40"/>
    <property type="match status" value="1"/>
</dbReference>
<dbReference type="InterPro" id="IPR018391">
    <property type="entry name" value="PQQ_b-propeller_rpt"/>
</dbReference>
<dbReference type="InterPro" id="IPR036322">
    <property type="entry name" value="WD40_repeat_dom_sf"/>
</dbReference>
<feature type="domain" description="T6SS Phospholipase effector Tle1-like catalytic" evidence="4">
    <location>
        <begin position="20"/>
        <end position="329"/>
    </location>
</feature>
<dbReference type="SMART" id="SM00564">
    <property type="entry name" value="PQQ"/>
    <property type="match status" value="4"/>
</dbReference>
<protein>
    <submittedName>
        <fullName evidence="5">WD40 repeat-like protein</fullName>
    </submittedName>
</protein>
<sequence>MPNEPPNVTNKDGCKCGIKRNLVVCIDGTSNKFGPKNTNIVELYSRLVKDKRQLTFYNSGIGTYAEPSLKSLSYWKQVMANKFDLAFALRFEKILLDAYRWLSEMYRHGDRIFLFGFSRGAYQVRALAGMIEKVGLIHKGNEAQIPFAYELYTRSTDNQQDGEPEEDLVEYMSWRFKTTFSRKDVKVHFVGAWDTVSSIGFIRSTKDLPLTTSGMRHVCYFRHALALDERRVKFLPEYAYGGASLPVMADPALQDSSDAKAKPQTKEVHSDINQEPNALDTKANISSLNARVQTKEVWFAGTHSDIGGGNTVNKDLKSYGPALRWMIHEAILAGLGVEPFKVKNMGCGEKKEPDVEKVKPTINESLKRVWWIFEFLPIKHLSYKDSKHTTHCPKIGAPRQVVEGQWIHESAGWKANSHTFKARLPSNWNREPDPKKIEKDLYNSVQNNLELMKKLQINSDFINCLKVLVEISSSPPGLISLSETKNSVQDLYSILRDISRAFSAENSRDGALSADTSREDFSADISLDPRESQWKVTDPKKAAHLMEAAYLTITILLKFHKRYILKHAAHEMPTVITALLNSAMPGYKENAKRFIQTYGTAEILTLRTVTRDDDLGNYMPSSISLDGKYIVISLRKKCTVWDITKRKALAEFEGHSKDVNAVAFSHDGTHIVSGSLDKSVRMWDAATGQGLLTLEGHTGTVISVAFTPNGAQIVSGSYDNTVRVWDVRTGRKPYTLEGHQGVIYSVACSPDSKKIISGSMDQTVHVWDVKTRQVRRALGGHADSVLCVAFSPDHKQIASGSRDRTVRVYNVQTGVIVHVLRGHTGMVCCIAYSGDGKIASGSDDGTVHIWDAKTGKLINIFESHANSDVPQAVFSVRFSPESREVISVSFEGIVRVWDMTNQWKNALPAK</sequence>
<name>A0A6A4HNL8_9AGAR</name>
<accession>A0A6A4HNL8</accession>
<dbReference type="AlphaFoldDB" id="A0A6A4HNL8"/>
<evidence type="ECO:0000256" key="3">
    <source>
        <dbReference type="PROSITE-ProRule" id="PRU00221"/>
    </source>
</evidence>
<keyword evidence="6" id="KW-1185">Reference proteome</keyword>
<dbReference type="PROSITE" id="PS50082">
    <property type="entry name" value="WD_REPEATS_2"/>
    <property type="match status" value="6"/>
</dbReference>
<gene>
    <name evidence="5" type="ORF">BT96DRAFT_881924</name>
</gene>
<keyword evidence="2" id="KW-0677">Repeat</keyword>
<dbReference type="SMART" id="SM00320">
    <property type="entry name" value="WD40"/>
    <property type="match status" value="6"/>
</dbReference>
<feature type="repeat" description="WD" evidence="3">
    <location>
        <begin position="694"/>
        <end position="735"/>
    </location>
</feature>
<dbReference type="InterPro" id="IPR018712">
    <property type="entry name" value="Tle1-like_cat"/>
</dbReference>
<feature type="repeat" description="WD" evidence="3">
    <location>
        <begin position="778"/>
        <end position="819"/>
    </location>
</feature>
<feature type="repeat" description="WD" evidence="3">
    <location>
        <begin position="652"/>
        <end position="693"/>
    </location>
</feature>
<evidence type="ECO:0000256" key="2">
    <source>
        <dbReference type="ARBA" id="ARBA00022737"/>
    </source>
</evidence>
<dbReference type="PANTHER" id="PTHR19879">
    <property type="entry name" value="TRANSCRIPTION INITIATION FACTOR TFIID"/>
    <property type="match status" value="1"/>
</dbReference>
<evidence type="ECO:0000313" key="5">
    <source>
        <dbReference type="EMBL" id="KAE9399686.1"/>
    </source>
</evidence>
<dbReference type="EMBL" id="ML769466">
    <property type="protein sequence ID" value="KAE9399686.1"/>
    <property type="molecule type" value="Genomic_DNA"/>
</dbReference>
<dbReference type="Gene3D" id="2.130.10.10">
    <property type="entry name" value="YVTN repeat-like/Quinoprotein amine dehydrogenase"/>
    <property type="match status" value="2"/>
</dbReference>
<dbReference type="InterPro" id="IPR020472">
    <property type="entry name" value="WD40_PAC1"/>
</dbReference>
<dbReference type="PRINTS" id="PR00320">
    <property type="entry name" value="GPROTEINBRPT"/>
</dbReference>